<sequence>QPTGEIMTDGGVLSLENGFSAATRSELIKMGHTLQEAVGPYGGYQAIWRNHEEAVYYGASESRKDGHAAGF</sequence>
<dbReference type="GO" id="GO:0016740">
    <property type="term" value="F:transferase activity"/>
    <property type="evidence" value="ECO:0007669"/>
    <property type="project" value="UniProtKB-KW"/>
</dbReference>
<dbReference type="AlphaFoldDB" id="A0A2T4CLG2"/>
<dbReference type="InterPro" id="IPR043137">
    <property type="entry name" value="GGT_ssub_C"/>
</dbReference>
<dbReference type="Proteomes" id="UP000243022">
    <property type="component" value="Unassembled WGS sequence"/>
</dbReference>
<accession>A0A2T4CLG2</accession>
<evidence type="ECO:0000313" key="2">
    <source>
        <dbReference type="Proteomes" id="UP000243022"/>
    </source>
</evidence>
<evidence type="ECO:0000313" key="1">
    <source>
        <dbReference type="EMBL" id="PTB82417.1"/>
    </source>
</evidence>
<comment type="caution">
    <text evidence="1">The sequence shown here is derived from an EMBL/GenBank/DDBJ whole genome shotgun (WGS) entry which is preliminary data.</text>
</comment>
<dbReference type="Gene3D" id="3.60.20.40">
    <property type="match status" value="1"/>
</dbReference>
<dbReference type="EMBL" id="PYVS01000154">
    <property type="protein sequence ID" value="PTB82417.1"/>
    <property type="molecule type" value="Genomic_DNA"/>
</dbReference>
<organism evidence="1 2">
    <name type="scientific">Pseudidiomarina aestuarii</name>
    <dbReference type="NCBI Taxonomy" id="624146"/>
    <lineage>
        <taxon>Bacteria</taxon>
        <taxon>Pseudomonadati</taxon>
        <taxon>Pseudomonadota</taxon>
        <taxon>Gammaproteobacteria</taxon>
        <taxon>Alteromonadales</taxon>
        <taxon>Idiomarinaceae</taxon>
        <taxon>Pseudidiomarina</taxon>
    </lineage>
</organism>
<keyword evidence="1" id="KW-0808">Transferase</keyword>
<proteinExistence type="predicted"/>
<feature type="non-terminal residue" evidence="1">
    <location>
        <position position="1"/>
    </location>
</feature>
<dbReference type="SUPFAM" id="SSF56235">
    <property type="entry name" value="N-terminal nucleophile aminohydrolases (Ntn hydrolases)"/>
    <property type="match status" value="1"/>
</dbReference>
<gene>
    <name evidence="1" type="ORF">C9986_02970</name>
</gene>
<protein>
    <submittedName>
        <fullName evidence="1">Gamma-glutamyltransferase</fullName>
    </submittedName>
</protein>
<dbReference type="InterPro" id="IPR029055">
    <property type="entry name" value="Ntn_hydrolases_N"/>
</dbReference>
<name>A0A2T4CLG2_9GAMM</name>
<reference evidence="1 2" key="1">
    <citation type="submission" date="2018-03" db="EMBL/GenBank/DDBJ databases">
        <title>Cross-interface Injection: A General Nanoliter Liquid Handling Method Applied to Single Cells Genome Amplification Automated Nanoliter Liquid Handling Applied to Single Cell Multiple Displacement Amplification.</title>
        <authorList>
            <person name="Yun J."/>
            <person name="Xu P."/>
            <person name="Xu J."/>
            <person name="Dai X."/>
            <person name="Wang Y."/>
            <person name="Zheng X."/>
            <person name="Cao C."/>
            <person name="Yi Q."/>
            <person name="Zhu Y."/>
            <person name="Wang L."/>
            <person name="Dong Z."/>
            <person name="Huang Y."/>
            <person name="Huang L."/>
            <person name="Du W."/>
        </authorList>
    </citation>
    <scope>NUCLEOTIDE SEQUENCE [LARGE SCALE GENOMIC DNA]</scope>
    <source>
        <strain evidence="1 2">Z-E1-2</strain>
    </source>
</reference>